<feature type="region of interest" description="Disordered" evidence="1">
    <location>
        <begin position="30"/>
        <end position="129"/>
    </location>
</feature>
<reference evidence="2 3" key="1">
    <citation type="submission" date="2014-10" db="EMBL/GenBank/DDBJ databases">
        <title>Draft genome of the hookworm Ancylostoma caninum.</title>
        <authorList>
            <person name="Mitreva M."/>
        </authorList>
    </citation>
    <scope>NUCLEOTIDE SEQUENCE [LARGE SCALE GENOMIC DNA]</scope>
    <source>
        <strain evidence="2 3">Baltimore</strain>
    </source>
</reference>
<evidence type="ECO:0000313" key="3">
    <source>
        <dbReference type="Proteomes" id="UP000252519"/>
    </source>
</evidence>
<comment type="caution">
    <text evidence="2">The sequence shown here is derived from an EMBL/GenBank/DDBJ whole genome shotgun (WGS) entry which is preliminary data.</text>
</comment>
<feature type="compositionally biased region" description="Basic and acidic residues" evidence="1">
    <location>
        <begin position="30"/>
        <end position="42"/>
    </location>
</feature>
<organism evidence="2 3">
    <name type="scientific">Ancylostoma caninum</name>
    <name type="common">Dog hookworm</name>
    <dbReference type="NCBI Taxonomy" id="29170"/>
    <lineage>
        <taxon>Eukaryota</taxon>
        <taxon>Metazoa</taxon>
        <taxon>Ecdysozoa</taxon>
        <taxon>Nematoda</taxon>
        <taxon>Chromadorea</taxon>
        <taxon>Rhabditida</taxon>
        <taxon>Rhabditina</taxon>
        <taxon>Rhabditomorpha</taxon>
        <taxon>Strongyloidea</taxon>
        <taxon>Ancylostomatidae</taxon>
        <taxon>Ancylostomatinae</taxon>
        <taxon>Ancylostoma</taxon>
    </lineage>
</organism>
<gene>
    <name evidence="2" type="ORF">ANCCAN_23343</name>
</gene>
<feature type="compositionally biased region" description="Low complexity" evidence="1">
    <location>
        <begin position="92"/>
        <end position="103"/>
    </location>
</feature>
<feature type="compositionally biased region" description="Polar residues" evidence="1">
    <location>
        <begin position="43"/>
        <end position="59"/>
    </location>
</feature>
<keyword evidence="3" id="KW-1185">Reference proteome</keyword>
<sequence length="129" mass="14639">MPVHHRKKVTCDKHYQNKVFLVFPIEDERRSAVIPRLRDKPPRTSSAGRRTPSRHSANNYDPAASVERHQSAGQRASRASQRSEQGYEGQYSSRGSKTRSSSRSSRRKSAQASQVLFDTPRYLDRVGVA</sequence>
<name>A0A368FFP3_ANCCA</name>
<dbReference type="OrthoDB" id="10618732at2759"/>
<evidence type="ECO:0000313" key="2">
    <source>
        <dbReference type="EMBL" id="RCN30882.1"/>
    </source>
</evidence>
<feature type="compositionally biased region" description="Polar residues" evidence="1">
    <location>
        <begin position="71"/>
        <end position="84"/>
    </location>
</feature>
<protein>
    <submittedName>
        <fullName evidence="2">Uncharacterized protein</fullName>
    </submittedName>
</protein>
<dbReference type="Proteomes" id="UP000252519">
    <property type="component" value="Unassembled WGS sequence"/>
</dbReference>
<proteinExistence type="predicted"/>
<evidence type="ECO:0000256" key="1">
    <source>
        <dbReference type="SAM" id="MobiDB-lite"/>
    </source>
</evidence>
<dbReference type="AlphaFoldDB" id="A0A368FFP3"/>
<dbReference type="EMBL" id="JOJR01001441">
    <property type="protein sequence ID" value="RCN30882.1"/>
    <property type="molecule type" value="Genomic_DNA"/>
</dbReference>
<accession>A0A368FFP3</accession>